<evidence type="ECO:0000313" key="2">
    <source>
        <dbReference type="Proteomes" id="UP000074108"/>
    </source>
</evidence>
<accession>A0A147KB99</accession>
<sequence length="67" mass="7956">MNEIFTDYGIAIHEKDGRYFYTTDSGWFVSRDVTFEITKAEAEKAQLNAQEAYIILMKYERLGKYKF</sequence>
<gene>
    <name evidence="1" type="ORF">Q75_02960</name>
</gene>
<proteinExistence type="predicted"/>
<dbReference type="EMBL" id="LDYG01000014">
    <property type="protein sequence ID" value="KUP08310.1"/>
    <property type="molecule type" value="Genomic_DNA"/>
</dbReference>
<dbReference type="STRING" id="1150625.Q75_02960"/>
<protein>
    <submittedName>
        <fullName evidence="1">Uncharacterized protein</fullName>
    </submittedName>
</protein>
<dbReference type="PATRIC" id="fig|1150625.3.peg.614"/>
<reference evidence="1 2" key="1">
    <citation type="journal article" date="2016" name="Front. Microbiol.">
        <title>Microevolution Analysis of Bacillus coahuilensis Unveils Differences in Phosphorus Acquisition Strategies and Their Regulation.</title>
        <authorList>
            <person name="Gomez-Lunar Z."/>
            <person name="Hernandez-Gonzalez I."/>
            <person name="Rodriguez-Torres M.D."/>
            <person name="Souza V."/>
            <person name="Olmedo-Alvarez G."/>
        </authorList>
    </citation>
    <scope>NUCLEOTIDE SEQUENCE [LARGE SCALE GENOMIC DNA]</scope>
    <source>
        <strain evidence="2">p1.1.43</strain>
    </source>
</reference>
<dbReference type="RefSeq" id="WP_059350314.1">
    <property type="nucleotide sequence ID" value="NZ_LDYG01000014.1"/>
</dbReference>
<evidence type="ECO:0000313" key="1">
    <source>
        <dbReference type="EMBL" id="KUP08310.1"/>
    </source>
</evidence>
<comment type="caution">
    <text evidence="1">The sequence shown here is derived from an EMBL/GenBank/DDBJ whole genome shotgun (WGS) entry which is preliminary data.</text>
</comment>
<dbReference type="Proteomes" id="UP000074108">
    <property type="component" value="Unassembled WGS sequence"/>
</dbReference>
<name>A0A147KB99_9BACI</name>
<dbReference type="AlphaFoldDB" id="A0A147KB99"/>
<keyword evidence="2" id="KW-1185">Reference proteome</keyword>
<dbReference type="OrthoDB" id="2936592at2"/>
<organism evidence="1 2">
    <name type="scientific">Bacillus coahuilensis p1.1.43</name>
    <dbReference type="NCBI Taxonomy" id="1150625"/>
    <lineage>
        <taxon>Bacteria</taxon>
        <taxon>Bacillati</taxon>
        <taxon>Bacillota</taxon>
        <taxon>Bacilli</taxon>
        <taxon>Bacillales</taxon>
        <taxon>Bacillaceae</taxon>
        <taxon>Bacillus</taxon>
    </lineage>
</organism>